<dbReference type="EMBL" id="BARU01032755">
    <property type="protein sequence ID" value="GAH74509.1"/>
    <property type="molecule type" value="Genomic_DNA"/>
</dbReference>
<keyword evidence="3" id="KW-0732">Signal</keyword>
<evidence type="ECO:0000256" key="3">
    <source>
        <dbReference type="ARBA" id="ARBA00022729"/>
    </source>
</evidence>
<gene>
    <name evidence="5" type="ORF">S03H2_51616</name>
</gene>
<dbReference type="InterPro" id="IPR039424">
    <property type="entry name" value="SBP_5"/>
</dbReference>
<evidence type="ECO:0000313" key="5">
    <source>
        <dbReference type="EMBL" id="GAH74509.1"/>
    </source>
</evidence>
<evidence type="ECO:0000256" key="1">
    <source>
        <dbReference type="ARBA" id="ARBA00005695"/>
    </source>
</evidence>
<dbReference type="GO" id="GO:0015833">
    <property type="term" value="P:peptide transport"/>
    <property type="evidence" value="ECO:0007669"/>
    <property type="project" value="TreeGrafter"/>
</dbReference>
<dbReference type="Gene3D" id="3.40.190.10">
    <property type="entry name" value="Periplasmic binding protein-like II"/>
    <property type="match status" value="1"/>
</dbReference>
<feature type="non-terminal residue" evidence="5">
    <location>
        <position position="1"/>
    </location>
</feature>
<organism evidence="5">
    <name type="scientific">marine sediment metagenome</name>
    <dbReference type="NCBI Taxonomy" id="412755"/>
    <lineage>
        <taxon>unclassified sequences</taxon>
        <taxon>metagenomes</taxon>
        <taxon>ecological metagenomes</taxon>
    </lineage>
</organism>
<accession>X1J844</accession>
<evidence type="ECO:0000259" key="4">
    <source>
        <dbReference type="Pfam" id="PF00496"/>
    </source>
</evidence>
<comment type="caution">
    <text evidence="5">The sequence shown here is derived from an EMBL/GenBank/DDBJ whole genome shotgun (WGS) entry which is preliminary data.</text>
</comment>
<reference evidence="5" key="1">
    <citation type="journal article" date="2014" name="Front. Microbiol.">
        <title>High frequency of phylogenetically diverse reductive dehalogenase-homologous genes in deep subseafloor sedimentary metagenomes.</title>
        <authorList>
            <person name="Kawai M."/>
            <person name="Futagami T."/>
            <person name="Toyoda A."/>
            <person name="Takaki Y."/>
            <person name="Nishi S."/>
            <person name="Hori S."/>
            <person name="Arai W."/>
            <person name="Tsubouchi T."/>
            <person name="Morono Y."/>
            <person name="Uchiyama I."/>
            <person name="Ito T."/>
            <person name="Fujiyama A."/>
            <person name="Inagaki F."/>
            <person name="Takami H."/>
        </authorList>
    </citation>
    <scope>NUCLEOTIDE SEQUENCE</scope>
    <source>
        <strain evidence="5">Expedition CK06-06</strain>
    </source>
</reference>
<feature type="domain" description="Solute-binding protein family 5" evidence="4">
    <location>
        <begin position="1"/>
        <end position="192"/>
    </location>
</feature>
<name>X1J844_9ZZZZ</name>
<dbReference type="SUPFAM" id="SSF53850">
    <property type="entry name" value="Periplasmic binding protein-like II"/>
    <property type="match status" value="1"/>
</dbReference>
<dbReference type="GO" id="GO:1904680">
    <property type="term" value="F:peptide transmembrane transporter activity"/>
    <property type="evidence" value="ECO:0007669"/>
    <property type="project" value="TreeGrafter"/>
</dbReference>
<sequence length="260" mass="30579">VDFTIELPYEDVASLQDNKNINVLIGPSFQNLMLFFNTEKEPLNNKTLRQALSYAFPYQDVVSYCLEGYGRQGRGPIPYGLWGHSEELFQYKYDLNKAKELLEKAGYPEGGFKLMLTYLSGDEAERKTVELFKAKLSELNIDLEIRGMPWESQWALARDDNLGRRQDIFIMYWWPDVCDPYCWLYSNFYSQEEPFFNLCYYKNKEFDSLADKAYKESGIDRDKATKTYIKAQEILMEDAPVIYIYDKKNVSFLNKTFKGF</sequence>
<proteinExistence type="inferred from homology"/>
<dbReference type="Gene3D" id="3.10.105.10">
    <property type="entry name" value="Dipeptide-binding Protein, Domain 3"/>
    <property type="match status" value="1"/>
</dbReference>
<dbReference type="AlphaFoldDB" id="X1J844"/>
<dbReference type="Pfam" id="PF00496">
    <property type="entry name" value="SBP_bac_5"/>
    <property type="match status" value="1"/>
</dbReference>
<dbReference type="InterPro" id="IPR000914">
    <property type="entry name" value="SBP_5_dom"/>
</dbReference>
<feature type="non-terminal residue" evidence="5">
    <location>
        <position position="260"/>
    </location>
</feature>
<keyword evidence="2" id="KW-0813">Transport</keyword>
<dbReference type="PANTHER" id="PTHR30290:SF9">
    <property type="entry name" value="OLIGOPEPTIDE-BINDING PROTEIN APPA"/>
    <property type="match status" value="1"/>
</dbReference>
<comment type="similarity">
    <text evidence="1">Belongs to the bacterial solute-binding protein 5 family.</text>
</comment>
<dbReference type="PANTHER" id="PTHR30290">
    <property type="entry name" value="PERIPLASMIC BINDING COMPONENT OF ABC TRANSPORTER"/>
    <property type="match status" value="1"/>
</dbReference>
<evidence type="ECO:0000256" key="2">
    <source>
        <dbReference type="ARBA" id="ARBA00022448"/>
    </source>
</evidence>
<protein>
    <recommendedName>
        <fullName evidence="4">Solute-binding protein family 5 domain-containing protein</fullName>
    </recommendedName>
</protein>